<dbReference type="Proteomes" id="UP001202328">
    <property type="component" value="Unassembled WGS sequence"/>
</dbReference>
<keyword evidence="2" id="KW-1185">Reference proteome</keyword>
<dbReference type="AlphaFoldDB" id="A0AAD4X6Q5"/>
<organism evidence="1 2">
    <name type="scientific">Papaver atlanticum</name>
    <dbReference type="NCBI Taxonomy" id="357466"/>
    <lineage>
        <taxon>Eukaryota</taxon>
        <taxon>Viridiplantae</taxon>
        <taxon>Streptophyta</taxon>
        <taxon>Embryophyta</taxon>
        <taxon>Tracheophyta</taxon>
        <taxon>Spermatophyta</taxon>
        <taxon>Magnoliopsida</taxon>
        <taxon>Ranunculales</taxon>
        <taxon>Papaveraceae</taxon>
        <taxon>Papaveroideae</taxon>
        <taxon>Papaver</taxon>
    </lineage>
</organism>
<evidence type="ECO:0000313" key="2">
    <source>
        <dbReference type="Proteomes" id="UP001202328"/>
    </source>
</evidence>
<sequence>MSKIFNSINRQLKSSSSSIKLFITTNSFIKKPSLPTANTLLNSSRTLTSKHSLNFSFRRFCSISSPLTECIINYQASLSSEADGLKEEHLFTSIPVRAYYLSDSIDMEGLMVENQANLVPHTPGTGRYAVLKFDDLTNSRAPRDLGAKLIGISHSYMVVFPNGSDV</sequence>
<dbReference type="EMBL" id="JAJJMB010014886">
    <property type="protein sequence ID" value="KAI3857147.1"/>
    <property type="molecule type" value="Genomic_DNA"/>
</dbReference>
<gene>
    <name evidence="1" type="ORF">MKW98_010561</name>
</gene>
<proteinExistence type="predicted"/>
<accession>A0AAD4X6Q5</accession>
<reference evidence="1" key="1">
    <citation type="submission" date="2022-04" db="EMBL/GenBank/DDBJ databases">
        <title>A functionally conserved STORR gene fusion in Papaver species that diverged 16.8 million years ago.</title>
        <authorList>
            <person name="Catania T."/>
        </authorList>
    </citation>
    <scope>NUCLEOTIDE SEQUENCE</scope>
    <source>
        <strain evidence="1">S-188037</strain>
    </source>
</reference>
<evidence type="ECO:0000313" key="1">
    <source>
        <dbReference type="EMBL" id="KAI3857147.1"/>
    </source>
</evidence>
<name>A0AAD4X6Q5_9MAGN</name>
<protein>
    <submittedName>
        <fullName evidence="1">Uncharacterized protein</fullName>
    </submittedName>
</protein>
<comment type="caution">
    <text evidence="1">The sequence shown here is derived from an EMBL/GenBank/DDBJ whole genome shotgun (WGS) entry which is preliminary data.</text>
</comment>